<reference evidence="1 2" key="1">
    <citation type="submission" date="2017-03" db="EMBL/GenBank/DDBJ databases">
        <authorList>
            <person name="Afonso C.L."/>
            <person name="Miller P.J."/>
            <person name="Scott M.A."/>
            <person name="Spackman E."/>
            <person name="Goraichik I."/>
            <person name="Dimitrov K.M."/>
            <person name="Suarez D.L."/>
            <person name="Swayne D.E."/>
        </authorList>
    </citation>
    <scope>NUCLEOTIDE SEQUENCE [LARGE SCALE GENOMIC DNA]</scope>
    <source>
        <strain evidence="1">PRJEB14757</strain>
    </source>
</reference>
<accession>A0A1W1HHX3</accession>
<evidence type="ECO:0000313" key="1">
    <source>
        <dbReference type="EMBL" id="SLM31982.1"/>
    </source>
</evidence>
<dbReference type="AlphaFoldDB" id="A0A1W1HHX3"/>
<organism evidence="1 2">
    <name type="scientific">Desulfamplus magnetovallimortis</name>
    <dbReference type="NCBI Taxonomy" id="1246637"/>
    <lineage>
        <taxon>Bacteria</taxon>
        <taxon>Pseudomonadati</taxon>
        <taxon>Thermodesulfobacteriota</taxon>
        <taxon>Desulfobacteria</taxon>
        <taxon>Desulfobacterales</taxon>
        <taxon>Desulfobacteraceae</taxon>
        <taxon>Desulfamplus</taxon>
    </lineage>
</organism>
<dbReference type="EMBL" id="FWEV01000295">
    <property type="protein sequence ID" value="SLM31982.1"/>
    <property type="molecule type" value="Genomic_DNA"/>
</dbReference>
<name>A0A1W1HHX3_9BACT</name>
<dbReference type="Proteomes" id="UP000191931">
    <property type="component" value="Unassembled WGS sequence"/>
</dbReference>
<proteinExistence type="predicted"/>
<gene>
    <name evidence="1" type="ORF">MTBBW1_520009</name>
</gene>
<sequence length="46" mass="5075">MSKLKKQGSVNCRDKACLVSTLQITLKLSVDSTLHGNFDKKIPCQP</sequence>
<keyword evidence="2" id="KW-1185">Reference proteome</keyword>
<evidence type="ECO:0000313" key="2">
    <source>
        <dbReference type="Proteomes" id="UP000191931"/>
    </source>
</evidence>
<protein>
    <submittedName>
        <fullName evidence="1">Uncharacterized protein</fullName>
    </submittedName>
</protein>